<evidence type="ECO:0000313" key="3">
    <source>
        <dbReference type="Proteomes" id="UP001501508"/>
    </source>
</evidence>
<accession>A0ABP8LLW2</accession>
<feature type="transmembrane region" description="Helical" evidence="1">
    <location>
        <begin position="33"/>
        <end position="53"/>
    </location>
</feature>
<keyword evidence="1" id="KW-0472">Membrane</keyword>
<dbReference type="Proteomes" id="UP001501508">
    <property type="component" value="Unassembled WGS sequence"/>
</dbReference>
<feature type="transmembrane region" description="Helical" evidence="1">
    <location>
        <begin position="117"/>
        <end position="141"/>
    </location>
</feature>
<keyword evidence="1" id="KW-0812">Transmembrane</keyword>
<organism evidence="2 3">
    <name type="scientific">Ravibacter arvi</name>
    <dbReference type="NCBI Taxonomy" id="2051041"/>
    <lineage>
        <taxon>Bacteria</taxon>
        <taxon>Pseudomonadati</taxon>
        <taxon>Bacteroidota</taxon>
        <taxon>Cytophagia</taxon>
        <taxon>Cytophagales</taxon>
        <taxon>Spirosomataceae</taxon>
        <taxon>Ravibacter</taxon>
    </lineage>
</organism>
<evidence type="ECO:0000313" key="2">
    <source>
        <dbReference type="EMBL" id="GAA4430630.1"/>
    </source>
</evidence>
<gene>
    <name evidence="2" type="ORF">GCM10023091_00130</name>
</gene>
<comment type="caution">
    <text evidence="2">The sequence shown here is derived from an EMBL/GenBank/DDBJ whole genome shotgun (WGS) entry which is preliminary data.</text>
</comment>
<keyword evidence="1" id="KW-1133">Transmembrane helix</keyword>
<feature type="transmembrane region" description="Helical" evidence="1">
    <location>
        <begin position="73"/>
        <end position="96"/>
    </location>
</feature>
<reference evidence="3" key="1">
    <citation type="journal article" date="2019" name="Int. J. Syst. Evol. Microbiol.">
        <title>The Global Catalogue of Microorganisms (GCM) 10K type strain sequencing project: providing services to taxonomists for standard genome sequencing and annotation.</title>
        <authorList>
            <consortium name="The Broad Institute Genomics Platform"/>
            <consortium name="The Broad Institute Genome Sequencing Center for Infectious Disease"/>
            <person name="Wu L."/>
            <person name="Ma J."/>
        </authorList>
    </citation>
    <scope>NUCLEOTIDE SEQUENCE [LARGE SCALE GENOMIC DNA]</scope>
    <source>
        <strain evidence="3">JCM 31920</strain>
    </source>
</reference>
<keyword evidence="3" id="KW-1185">Reference proteome</keyword>
<proteinExistence type="predicted"/>
<name>A0ABP8LLW2_9BACT</name>
<dbReference type="RefSeq" id="WP_345025929.1">
    <property type="nucleotide sequence ID" value="NZ_BAABEY010000001.1"/>
</dbReference>
<protein>
    <submittedName>
        <fullName evidence="2">Uncharacterized protein</fullName>
    </submittedName>
</protein>
<evidence type="ECO:0000256" key="1">
    <source>
        <dbReference type="SAM" id="Phobius"/>
    </source>
</evidence>
<dbReference type="EMBL" id="BAABEY010000001">
    <property type="protein sequence ID" value="GAA4430630.1"/>
    <property type="molecule type" value="Genomic_DNA"/>
</dbReference>
<sequence length="146" mass="16199">MDSILKRLSKLSEEQHKVLESLRFKDQDLSTKLGALLAFSGLMIATSIVQLSTSEGSIIHVDISSVWLVWSNVFSLLLLFGSGFFCIFGLTSTGNYSSDGVAALEEYKTYLKNKMAALRWSVILVLIGSSLVLLTFFKVILDQVFH</sequence>